<reference evidence="2" key="2">
    <citation type="journal article" date="2007" name="Science">
        <title>Draft genome sequence of the sexually transmitted pathogen Trichomonas vaginalis.</title>
        <authorList>
            <person name="Carlton J.M."/>
            <person name="Hirt R.P."/>
            <person name="Silva J.C."/>
            <person name="Delcher A.L."/>
            <person name="Schatz M."/>
            <person name="Zhao Q."/>
            <person name="Wortman J.R."/>
            <person name="Bidwell S.L."/>
            <person name="Alsmark U.C.M."/>
            <person name="Besteiro S."/>
            <person name="Sicheritz-Ponten T."/>
            <person name="Noel C.J."/>
            <person name="Dacks J.B."/>
            <person name="Foster P.G."/>
            <person name="Simillion C."/>
            <person name="Van de Peer Y."/>
            <person name="Miranda-Saavedra D."/>
            <person name="Barton G.J."/>
            <person name="Westrop G.D."/>
            <person name="Mueller S."/>
            <person name="Dessi D."/>
            <person name="Fiori P.L."/>
            <person name="Ren Q."/>
            <person name="Paulsen I."/>
            <person name="Zhang H."/>
            <person name="Bastida-Corcuera F.D."/>
            <person name="Simoes-Barbosa A."/>
            <person name="Brown M.T."/>
            <person name="Hayes R.D."/>
            <person name="Mukherjee M."/>
            <person name="Okumura C.Y."/>
            <person name="Schneider R."/>
            <person name="Smith A.J."/>
            <person name="Vanacova S."/>
            <person name="Villalvazo M."/>
            <person name="Haas B.J."/>
            <person name="Pertea M."/>
            <person name="Feldblyum T.V."/>
            <person name="Utterback T.R."/>
            <person name="Shu C.L."/>
            <person name="Osoegawa K."/>
            <person name="de Jong P.J."/>
            <person name="Hrdy I."/>
            <person name="Horvathova L."/>
            <person name="Zubacova Z."/>
            <person name="Dolezal P."/>
            <person name="Malik S.B."/>
            <person name="Logsdon J.M. Jr."/>
            <person name="Henze K."/>
            <person name="Gupta A."/>
            <person name="Wang C.C."/>
            <person name="Dunne R.L."/>
            <person name="Upcroft J.A."/>
            <person name="Upcroft P."/>
            <person name="White O."/>
            <person name="Salzberg S.L."/>
            <person name="Tang P."/>
            <person name="Chiu C.-H."/>
            <person name="Lee Y.-S."/>
            <person name="Embley T.M."/>
            <person name="Coombs G.H."/>
            <person name="Mottram J.C."/>
            <person name="Tachezy J."/>
            <person name="Fraser-Liggett C.M."/>
            <person name="Johnson P.J."/>
        </authorList>
    </citation>
    <scope>NUCLEOTIDE SEQUENCE [LARGE SCALE GENOMIC DNA]</scope>
    <source>
        <strain evidence="2">G3</strain>
    </source>
</reference>
<dbReference type="InterPro" id="IPR013320">
    <property type="entry name" value="ConA-like_dom_sf"/>
</dbReference>
<dbReference type="KEGG" id="tva:4745558"/>
<protein>
    <submittedName>
        <fullName evidence="2">Beige/BEACH domain containing protein</fullName>
    </submittedName>
</protein>
<dbReference type="PANTHER" id="PTHR13743:SF161">
    <property type="entry name" value="BEIGE_BEACH DOMAIN CONTAINING PROTEIN"/>
    <property type="match status" value="1"/>
</dbReference>
<organism evidence="2 3">
    <name type="scientific">Trichomonas vaginalis (strain ATCC PRA-98 / G3)</name>
    <dbReference type="NCBI Taxonomy" id="412133"/>
    <lineage>
        <taxon>Eukaryota</taxon>
        <taxon>Metamonada</taxon>
        <taxon>Parabasalia</taxon>
        <taxon>Trichomonadida</taxon>
        <taxon>Trichomonadidae</taxon>
        <taxon>Trichomonas</taxon>
    </lineage>
</organism>
<dbReference type="Gene3D" id="2.30.29.30">
    <property type="entry name" value="Pleckstrin-homology domain (PH domain)/Phosphotyrosine-binding domain (PTB)"/>
    <property type="match status" value="1"/>
</dbReference>
<reference evidence="2" key="1">
    <citation type="submission" date="2006-10" db="EMBL/GenBank/DDBJ databases">
        <authorList>
            <person name="Amadeo P."/>
            <person name="Zhao Q."/>
            <person name="Wortman J."/>
            <person name="Fraser-Liggett C."/>
            <person name="Carlton J."/>
        </authorList>
    </citation>
    <scope>NUCLEOTIDE SEQUENCE</scope>
    <source>
        <strain evidence="2">G3</strain>
    </source>
</reference>
<dbReference type="InterPro" id="IPR050865">
    <property type="entry name" value="BEACH_Domain"/>
</dbReference>
<dbReference type="SUPFAM" id="SSF50969">
    <property type="entry name" value="YVTN repeat-like/Quinoprotein amine dehydrogenase"/>
    <property type="match status" value="1"/>
</dbReference>
<sequence>MYFPHYDSFELREIKDSLDKIGIEETLKLHKYMFTFNPYLIETFLTNHSLIDSNIEIFQLTVLYSYISLIQTPKLYLNLELSLPVMKGMLAIYVNSSNQIISTIIKSSVYNLLSNIFNSNENFDYSLLIPFLSFIFFHPSSLPTYTFDLLISSSHVILSDRRYSTEFISILDGITLQLGGYLPNRYINEIITDLSIYILELSVDALLFFSHLSNSVSEERMNEVEKLIVIGIQNSVKDDTQNSIHNSIEKIPFIEYHKTDIERLSDVQCDIPPLENTPQFPRKIELFEIIGSEIFTKMRIVSQALIVNKHVCASFIEMCKTAFDQDKEISIKKFATFFALFIEIRKQFPFSIPVQISSHKSLFNPQITVYGSELPNDIHTLRSIAIDFISANGLESIMFTLYNVMGYPLLFCEVLQRLIKQSPITLFLDNCAPTFAQMTLYPMFFYKSSNSFTKESSMARFCIFQYMNNYLLDKNISKMLFNDQFFIEYFSTLLYDHNDISYIRIPFLKYLTSKDAVDNENLIEKVTGIILKECDKANDNESLLILVDLFKIINEAMIQNPELSLNISTVIGDVCDSFNDVEKGENSEEYIIQSLGLIICCSLERPLTTPELALIEAVVRKIFGIQPPKQIFTKIIQLLSGRSLTNIHPSFKIKQPKVLQTFINIFKNSSEIIEVFTFISSLFTFSSKNCEAAHKSSFDNFLIQIIFKWRDSQDIESSIYESAIKLLMTLMSSISSVIIVRQFVSVLCPIDGELFPRHHQITMAALNEVLSKSRLKPSCAFPIDMDSVIEVNGFDRQQITNGFTISTWLYLNHFDPQYKPPIFNISDTVTKQEVGVFLQGNSCVIYVQSNEKNWSIRPNFAIPTKKWCLLAISFKFDNALKKCIANPMLNDEEPATLFLNYPDLNDQSNSPGLTLTIAGTINDSVQPKKPLLMSSFSVYSGDLKIQVMKSLFDKSLISQPVFIKGESLVMHIVPKDRDGTFAIIDTLNNSNLKIKHAKRTNNTPLTLSDVLVNKCGVDLLLPLFAQFDLTFSDKTNFKFYPELVIDLLENALVINSEGQKMFLEKNGFQIISHLLRQSGDNNINYSIYQRFFNIFGLITNKELQKNLLLYILFNVEIWLKTDSENHKRITRHWSRVLLPARKAMMCELFPFHFILSLLRSYYYYDGIEKGIIRCPNRIRGQQFDVLDARKQLFIISHIISIESFNELDFKTLISHILTVNDHKQTPDLLIFLREIIVENIILKKFQIQSISILPLLQYLFNLRNDKISAATISVIIESHKADLINDIDINRHIDIIMHQIPIESITVDFYTSILEMLEQTPELFPFVSWMAVNLGENSLSKLINNVKPSINYTKPAFWMNWLVVAIFNLEKNKQLKQDVIKYILNCGKSNILSIYASFYIIGLSLNKNYEDVICQLLLAYGQMIYKDESENTNQYFTFVTNFILFRQKSENNAILKLYNDYYNTFSTKSNQKKSIPNTASPKNRRRSRYSINIDYEEFQLNQESYSPVLSKLAFETITNKTERSPLLNKKRKNIECSCSISQHQDIKITKLSPSELNESIGFLSNCSFDYNIGLRFSQSGKWSDIELAAQAISIFEKIPDQNYSEIVIILCSFLLHEGVDVSLAMSKILQTPLVLNAMNFFYHHASETKTDVYFDQQHSSFEPKSFEYIKSLSQREAKNINASPLRYIKHFIREQEDASRKAMGIFGMISDEVVSIGVNVMAEFISIWQKQILDSEKLWNRYWQTNTSNNAPWLKSLPEKMRNNEHFKRDSCICPFFCPMKQKQSKDFSDHMDASLLRDTGSKNVMMSKLEDYRRKLAEEYSKSILIKNDSLTQDSYNYISSDEENSTELGDKNIVRCILELHCDLIKVDSTTKSTFTLMTNEFILTTKNRTKIVNLNQIKNIFRRSRLHHKTAIEVFTYDGKSYFIDFKIINSIYIILELEKLKLPRIQIFQKLDFMEHFMESNFTDLWIHRQISNFEYLMVLNVYSGRSFNDTSQYPIFPWIIKDYKSQILSLEDPETYRDLTKPIGAIGKDRYQKLLESFPSIQYLYGSGMSCFLAVYHYLIRVEPFTSLHIDLQDGAFDKTARLFTSIDKSYDNSTTGTNNYKELIPEFFFSPEIFENKNHFDLGSKNSDVELPNWAANPTEFVYLHRKALESDYVSQHLNSWIDLVFGVDQKREDNIFMEEMYSDIWNDKENMKNAERRASIEAILYHVGQIPTPLFKEMHPRRMASMKQTNSIDKPLSVCLCESKSVIISAIRVTQSHKYRINIIDRLGLSNACLIDAVSIATKIKLINSRQIPLEDVLSPHKLQRSRSGSERYPSNVLSSPRHARHSLIDREKVNIDVVDRREFVMTSKNLRDFALINERKLKAQYSSSIDSFIITYPSENDEQCLRVIKILERDDSKCDVLIPQRSHVLSLSCGGEWVVVSNKDATVSFYTSDNLLHPKFSVQSFTSDVRCSAISQNFHMSVLCTRDGDTIIVSLSSYKIVKTFSIGEKWHPVSVIITPTWGFILIFATMIDENGILNNKLFLYSVNGEFLKSCDIERSITSFETVRSPDGFDYILMSDDISNLYCFEAFYLDIGQPFFSASSATTSSVMISSVVELEYDWENSICIAVTNSGIALFIPLCIN</sequence>
<dbReference type="InParanoid" id="A2G4L7"/>
<dbReference type="CDD" id="cd06071">
    <property type="entry name" value="Beach"/>
    <property type="match status" value="1"/>
</dbReference>
<evidence type="ECO:0000259" key="1">
    <source>
        <dbReference type="PROSITE" id="PS50197"/>
    </source>
</evidence>
<dbReference type="SUPFAM" id="SSF50729">
    <property type="entry name" value="PH domain-like"/>
    <property type="match status" value="1"/>
</dbReference>
<evidence type="ECO:0000313" key="3">
    <source>
        <dbReference type="Proteomes" id="UP000001542"/>
    </source>
</evidence>
<dbReference type="Proteomes" id="UP000001542">
    <property type="component" value="Unassembled WGS sequence"/>
</dbReference>
<evidence type="ECO:0000313" key="2">
    <source>
        <dbReference type="EMBL" id="EAX87904.1"/>
    </source>
</evidence>
<dbReference type="SUPFAM" id="SSF49899">
    <property type="entry name" value="Concanavalin A-like lectins/glucanases"/>
    <property type="match status" value="1"/>
</dbReference>
<name>A2G4L7_TRIV3</name>
<proteinExistence type="predicted"/>
<dbReference type="InterPro" id="IPR000409">
    <property type="entry name" value="BEACH_dom"/>
</dbReference>
<dbReference type="EMBL" id="DS114380">
    <property type="protein sequence ID" value="EAX87904.1"/>
    <property type="molecule type" value="Genomic_DNA"/>
</dbReference>
<dbReference type="OrthoDB" id="26681at2759"/>
<dbReference type="STRING" id="5722.A2G4L7"/>
<dbReference type="VEuPathDB" id="TrichDB:TVAGG3_0455430"/>
<accession>A2G4L7</accession>
<dbReference type="SUPFAM" id="SSF81837">
    <property type="entry name" value="BEACH domain"/>
    <property type="match status" value="1"/>
</dbReference>
<dbReference type="eggNOG" id="KOG1787">
    <property type="taxonomic scope" value="Eukaryota"/>
</dbReference>
<dbReference type="SMART" id="SM01026">
    <property type="entry name" value="Beach"/>
    <property type="match status" value="1"/>
</dbReference>
<feature type="domain" description="BEACH" evidence="1">
    <location>
        <begin position="1955"/>
        <end position="2229"/>
    </location>
</feature>
<dbReference type="InterPro" id="IPR011993">
    <property type="entry name" value="PH-like_dom_sf"/>
</dbReference>
<dbReference type="RefSeq" id="XP_001300834.1">
    <property type="nucleotide sequence ID" value="XM_001300833.1"/>
</dbReference>
<dbReference type="InterPro" id="IPR036372">
    <property type="entry name" value="BEACH_dom_sf"/>
</dbReference>
<dbReference type="InterPro" id="IPR031570">
    <property type="entry name" value="NBEA/BDCP_DUF4704"/>
</dbReference>
<dbReference type="Pfam" id="PF02138">
    <property type="entry name" value="Beach"/>
    <property type="match status" value="1"/>
</dbReference>
<dbReference type="VEuPathDB" id="TrichDB:TVAG_332090"/>
<dbReference type="Gene3D" id="1.10.1540.10">
    <property type="entry name" value="BEACH domain"/>
    <property type="match status" value="1"/>
</dbReference>
<dbReference type="InterPro" id="IPR011044">
    <property type="entry name" value="Quino_amine_DH_bsu"/>
</dbReference>
<dbReference type="Pfam" id="PF15787">
    <property type="entry name" value="DUF4704"/>
    <property type="match status" value="1"/>
</dbReference>
<keyword evidence="3" id="KW-1185">Reference proteome</keyword>
<gene>
    <name evidence="2" type="ORF">TVAG_332090</name>
</gene>
<dbReference type="PROSITE" id="PS50197">
    <property type="entry name" value="BEACH"/>
    <property type="match status" value="1"/>
</dbReference>
<dbReference type="PANTHER" id="PTHR13743">
    <property type="entry name" value="BEIGE/BEACH-RELATED"/>
    <property type="match status" value="1"/>
</dbReference>
<dbReference type="SMR" id="A2G4L7"/>